<reference evidence="2" key="1">
    <citation type="submission" date="2022-03" db="EMBL/GenBank/DDBJ databases">
        <title>A functionally conserved STORR gene fusion in Papaver species that diverged 16.8 million years ago.</title>
        <authorList>
            <person name="Catania T."/>
        </authorList>
    </citation>
    <scope>NUCLEOTIDE SEQUENCE</scope>
    <source>
        <strain evidence="2">S-191538</strain>
    </source>
</reference>
<dbReference type="EMBL" id="JAJJMA010319886">
    <property type="protein sequence ID" value="MCL7049753.1"/>
    <property type="molecule type" value="Genomic_DNA"/>
</dbReference>
<feature type="compositionally biased region" description="Polar residues" evidence="1">
    <location>
        <begin position="67"/>
        <end position="79"/>
    </location>
</feature>
<name>A0AA42B371_PAPNU</name>
<dbReference type="AlphaFoldDB" id="A0AA42B371"/>
<dbReference type="Proteomes" id="UP001177140">
    <property type="component" value="Unassembled WGS sequence"/>
</dbReference>
<proteinExistence type="predicted"/>
<protein>
    <submittedName>
        <fullName evidence="2">Uncharacterized protein</fullName>
    </submittedName>
</protein>
<evidence type="ECO:0000313" key="3">
    <source>
        <dbReference type="Proteomes" id="UP001177140"/>
    </source>
</evidence>
<accession>A0AA42B371</accession>
<feature type="compositionally biased region" description="Polar residues" evidence="1">
    <location>
        <begin position="28"/>
        <end position="50"/>
    </location>
</feature>
<evidence type="ECO:0000256" key="1">
    <source>
        <dbReference type="SAM" id="MobiDB-lite"/>
    </source>
</evidence>
<evidence type="ECO:0000313" key="2">
    <source>
        <dbReference type="EMBL" id="MCL7049753.1"/>
    </source>
</evidence>
<keyword evidence="3" id="KW-1185">Reference proteome</keyword>
<gene>
    <name evidence="2" type="ORF">MKW94_003542</name>
</gene>
<sequence length="79" mass="8335">MASNNGFSWGFNSLASARVCSSDRHTSNEGSHAGSSINGFNQAGGNNNKYQSKDDNRQKFNGFQGVQAFNGNNGSNISA</sequence>
<feature type="region of interest" description="Disordered" evidence="1">
    <location>
        <begin position="20"/>
        <end position="79"/>
    </location>
</feature>
<organism evidence="2 3">
    <name type="scientific">Papaver nudicaule</name>
    <name type="common">Iceland poppy</name>
    <dbReference type="NCBI Taxonomy" id="74823"/>
    <lineage>
        <taxon>Eukaryota</taxon>
        <taxon>Viridiplantae</taxon>
        <taxon>Streptophyta</taxon>
        <taxon>Embryophyta</taxon>
        <taxon>Tracheophyta</taxon>
        <taxon>Spermatophyta</taxon>
        <taxon>Magnoliopsida</taxon>
        <taxon>Ranunculales</taxon>
        <taxon>Papaveraceae</taxon>
        <taxon>Papaveroideae</taxon>
        <taxon>Papaver</taxon>
    </lineage>
</organism>
<comment type="caution">
    <text evidence="2">The sequence shown here is derived from an EMBL/GenBank/DDBJ whole genome shotgun (WGS) entry which is preliminary data.</text>
</comment>